<feature type="compositionally biased region" description="Polar residues" evidence="5">
    <location>
        <begin position="1"/>
        <end position="11"/>
    </location>
</feature>
<dbReference type="HOGENOM" id="CLU_059329_0_0_7"/>
<dbReference type="Proteomes" id="UP000006380">
    <property type="component" value="Chromosome"/>
</dbReference>
<protein>
    <submittedName>
        <fullName evidence="7">Neutral zinc metallopeptidase</fullName>
    </submittedName>
</protein>
<feature type="region of interest" description="Disordered" evidence="5">
    <location>
        <begin position="1"/>
        <end position="23"/>
    </location>
</feature>
<keyword evidence="8" id="KW-1185">Reference proteome</keyword>
<keyword evidence="2 6" id="KW-0812">Transmembrane</keyword>
<name>A7GWS8_CAMC5</name>
<accession>A7GWS8</accession>
<sequence length="292" mass="32087">MKWQDSRQSNNVEDKRQDNTTSMGSMGNLGALIPIIRFLLGSNIGRVILVVGVVAYFMGYNPLALIEGGSTASAQKSVDSPEEKQKVAFVSAVLAQTEDVWGKIFSEQGARYKEPNLVLFRNAVSSKCGFASSQTGPFYCPADQKVYLDLGFFDELANRYKAAGDFAQAYVIAHEVGHHVQNLLGTLENIQTLKSRTKSQVEQNALQVKVELQADCYAGVWAHYMGQYKVLEDGDIKEALNAASAIGDDTLQKQYQGHVTPDSFTHGSSKQRMSWFKKGFDGGKLSSCAFEI</sequence>
<dbReference type="InterPro" id="IPR007343">
    <property type="entry name" value="Uncharacterised_pept_Zn_put"/>
</dbReference>
<keyword evidence="4 6" id="KW-0472">Membrane</keyword>
<feature type="transmembrane region" description="Helical" evidence="6">
    <location>
        <begin position="47"/>
        <end position="66"/>
    </location>
</feature>
<evidence type="ECO:0000313" key="7">
    <source>
        <dbReference type="EMBL" id="EAU00915.1"/>
    </source>
</evidence>
<reference evidence="7" key="1">
    <citation type="submission" date="2016-07" db="EMBL/GenBank/DDBJ databases">
        <title>Comparative genomics of the Campylobacter concisus group.</title>
        <authorList>
            <person name="Miller W.G."/>
            <person name="Yee E."/>
            <person name="Chapman M.H."/>
            <person name="Huynh S."/>
            <person name="Bono J.L."/>
            <person name="On S.L.W."/>
            <person name="StLeger J."/>
            <person name="Foster G."/>
            <person name="Parker C.T."/>
        </authorList>
    </citation>
    <scope>NUCLEOTIDE SEQUENCE</scope>
    <source>
        <strain evidence="7">525.92</strain>
    </source>
</reference>
<comment type="subcellular location">
    <subcellularLocation>
        <location evidence="1">Membrane</location>
        <topology evidence="1">Single-pass membrane protein</topology>
    </subcellularLocation>
</comment>
<keyword evidence="3 6" id="KW-1133">Transmembrane helix</keyword>
<dbReference type="GO" id="GO:0016020">
    <property type="term" value="C:membrane"/>
    <property type="evidence" value="ECO:0007669"/>
    <property type="project" value="UniProtKB-SubCell"/>
</dbReference>
<dbReference type="RefSeq" id="WP_011991876.1">
    <property type="nucleotide sequence ID" value="NC_009715.2"/>
</dbReference>
<dbReference type="OrthoDB" id="9774900at2"/>
<gene>
    <name evidence="7" type="ORF">CCV52592_1251</name>
</gene>
<dbReference type="EMBL" id="CP000767">
    <property type="protein sequence ID" value="EAU00915.1"/>
    <property type="molecule type" value="Genomic_DNA"/>
</dbReference>
<dbReference type="KEGG" id="ccv:CCV52592_1251"/>
<proteinExistence type="predicted"/>
<dbReference type="PANTHER" id="PTHR30168:SF0">
    <property type="entry name" value="INNER MEMBRANE PROTEIN"/>
    <property type="match status" value="1"/>
</dbReference>
<evidence type="ECO:0000256" key="5">
    <source>
        <dbReference type="SAM" id="MobiDB-lite"/>
    </source>
</evidence>
<evidence type="ECO:0000256" key="1">
    <source>
        <dbReference type="ARBA" id="ARBA00004167"/>
    </source>
</evidence>
<dbReference type="STRING" id="360105.CCV52592_1251"/>
<organism evidence="7 8">
    <name type="scientific">Campylobacter curvus (strain 525.92)</name>
    <dbReference type="NCBI Taxonomy" id="360105"/>
    <lineage>
        <taxon>Bacteria</taxon>
        <taxon>Pseudomonadati</taxon>
        <taxon>Campylobacterota</taxon>
        <taxon>Epsilonproteobacteria</taxon>
        <taxon>Campylobacterales</taxon>
        <taxon>Campylobacteraceae</taxon>
        <taxon>Campylobacter</taxon>
    </lineage>
</organism>
<evidence type="ECO:0000256" key="3">
    <source>
        <dbReference type="ARBA" id="ARBA00022989"/>
    </source>
</evidence>
<dbReference type="Pfam" id="PF04228">
    <property type="entry name" value="Zn_peptidase"/>
    <property type="match status" value="1"/>
</dbReference>
<evidence type="ECO:0000256" key="4">
    <source>
        <dbReference type="ARBA" id="ARBA00023136"/>
    </source>
</evidence>
<evidence type="ECO:0000256" key="2">
    <source>
        <dbReference type="ARBA" id="ARBA00022692"/>
    </source>
</evidence>
<evidence type="ECO:0000256" key="6">
    <source>
        <dbReference type="SAM" id="Phobius"/>
    </source>
</evidence>
<evidence type="ECO:0000313" key="8">
    <source>
        <dbReference type="Proteomes" id="UP000006380"/>
    </source>
</evidence>
<dbReference type="AlphaFoldDB" id="A7GWS8"/>
<dbReference type="PANTHER" id="PTHR30168">
    <property type="entry name" value="PUTATIVE MEMBRANE PROTEIN YPFJ"/>
    <property type="match status" value="1"/>
</dbReference>